<dbReference type="AlphaFoldDB" id="A0A423PX46"/>
<sequence>MIALIHIKKTAGKTLKHIMRCAYGAAHCDVKRWADDADVFSAADLKRLKRINPWLASIAGHSVRSTSDIDQGVADLRFYTFLRDPIKRAVSQYQYSVAQSRCREGAFDQWIARDSYRNVQTTTIAGVADAHAAIAEIESRIAFVGLMERFDESLALMQDALELPLFTPLTRRVNAAGDQRIRDALLADDAAMQAVHDANLEDQKVFDYVLREVYPRQQKAATRVSVGANGTASAGRATRQYNRRFFTNGLYRYAVYKPAVALWRGIG</sequence>
<dbReference type="InterPro" id="IPR027417">
    <property type="entry name" value="P-loop_NTPase"/>
</dbReference>
<evidence type="ECO:0008006" key="3">
    <source>
        <dbReference type="Google" id="ProtNLM"/>
    </source>
</evidence>
<dbReference type="GO" id="GO:0016020">
    <property type="term" value="C:membrane"/>
    <property type="evidence" value="ECO:0007669"/>
    <property type="project" value="InterPro"/>
</dbReference>
<comment type="caution">
    <text evidence="1">The sequence shown here is derived from an EMBL/GenBank/DDBJ whole genome shotgun (WGS) entry which is preliminary data.</text>
</comment>
<dbReference type="EMBL" id="AYKG01000012">
    <property type="protein sequence ID" value="ROO30125.1"/>
    <property type="molecule type" value="Genomic_DNA"/>
</dbReference>
<name>A0A423PX46_9GAMM</name>
<dbReference type="Pfam" id="PF03567">
    <property type="entry name" value="Sulfotransfer_2"/>
    <property type="match status" value="1"/>
</dbReference>
<dbReference type="Gene3D" id="3.40.50.300">
    <property type="entry name" value="P-loop containing nucleotide triphosphate hydrolases"/>
    <property type="match status" value="1"/>
</dbReference>
<proteinExistence type="predicted"/>
<organism evidence="1 2">
    <name type="scientific">Salinisphaera japonica YTM-1</name>
    <dbReference type="NCBI Taxonomy" id="1209778"/>
    <lineage>
        <taxon>Bacteria</taxon>
        <taxon>Pseudomonadati</taxon>
        <taxon>Pseudomonadota</taxon>
        <taxon>Gammaproteobacteria</taxon>
        <taxon>Salinisphaerales</taxon>
        <taxon>Salinisphaeraceae</taxon>
        <taxon>Salinisphaera</taxon>
    </lineage>
</organism>
<dbReference type="InterPro" id="IPR005331">
    <property type="entry name" value="Sulfotransferase"/>
</dbReference>
<evidence type="ECO:0000313" key="1">
    <source>
        <dbReference type="EMBL" id="ROO30125.1"/>
    </source>
</evidence>
<protein>
    <recommendedName>
        <fullName evidence="3">Sulfotransferase family protein</fullName>
    </recommendedName>
</protein>
<keyword evidence="2" id="KW-1185">Reference proteome</keyword>
<evidence type="ECO:0000313" key="2">
    <source>
        <dbReference type="Proteomes" id="UP000285310"/>
    </source>
</evidence>
<gene>
    <name evidence="1" type="ORF">SAJA_05195</name>
</gene>
<reference evidence="1 2" key="1">
    <citation type="submission" date="2013-10" db="EMBL/GenBank/DDBJ databases">
        <title>Salinisphaera japonica YTM-1 Genome Sequencing.</title>
        <authorList>
            <person name="Lai Q."/>
            <person name="Li C."/>
            <person name="Shao Z."/>
        </authorList>
    </citation>
    <scope>NUCLEOTIDE SEQUENCE [LARGE SCALE GENOMIC DNA]</scope>
    <source>
        <strain evidence="1 2">YTM-1</strain>
    </source>
</reference>
<dbReference type="GO" id="GO:0008146">
    <property type="term" value="F:sulfotransferase activity"/>
    <property type="evidence" value="ECO:0007669"/>
    <property type="project" value="InterPro"/>
</dbReference>
<accession>A0A423PX46</accession>
<dbReference type="RefSeq" id="WP_123657579.1">
    <property type="nucleotide sequence ID" value="NZ_AYKG01000012.1"/>
</dbReference>
<dbReference type="OrthoDB" id="7981249at2"/>
<dbReference type="Proteomes" id="UP000285310">
    <property type="component" value="Unassembled WGS sequence"/>
</dbReference>
<dbReference type="InParanoid" id="A0A423PX46"/>